<dbReference type="AlphaFoldDB" id="A0A967ATY9"/>
<dbReference type="InterPro" id="IPR036770">
    <property type="entry name" value="Ankyrin_rpt-contain_sf"/>
</dbReference>
<protein>
    <submittedName>
        <fullName evidence="5">Ankyrin repeat domain-containing protein</fullName>
    </submittedName>
</protein>
<dbReference type="PROSITE" id="PS50297">
    <property type="entry name" value="ANK_REP_REGION"/>
    <property type="match status" value="2"/>
</dbReference>
<keyword evidence="6" id="KW-1185">Reference proteome</keyword>
<feature type="signal peptide" evidence="4">
    <location>
        <begin position="1"/>
        <end position="26"/>
    </location>
</feature>
<dbReference type="InterPro" id="IPR002110">
    <property type="entry name" value="Ankyrin_rpt"/>
</dbReference>
<dbReference type="Gene3D" id="1.25.40.20">
    <property type="entry name" value="Ankyrin repeat-containing domain"/>
    <property type="match status" value="1"/>
</dbReference>
<dbReference type="SMART" id="SM00248">
    <property type="entry name" value="ANK"/>
    <property type="match status" value="3"/>
</dbReference>
<feature type="repeat" description="ANK" evidence="3">
    <location>
        <begin position="74"/>
        <end position="106"/>
    </location>
</feature>
<evidence type="ECO:0000256" key="4">
    <source>
        <dbReference type="SAM" id="SignalP"/>
    </source>
</evidence>
<keyword evidence="4" id="KW-0732">Signal</keyword>
<keyword evidence="2 3" id="KW-0040">ANK repeat</keyword>
<dbReference type="PANTHER" id="PTHR24171:SF8">
    <property type="entry name" value="BRCA1-ASSOCIATED RING DOMAIN PROTEIN 1"/>
    <property type="match status" value="1"/>
</dbReference>
<dbReference type="EMBL" id="VIKU02000003">
    <property type="protein sequence ID" value="NHF59964.1"/>
    <property type="molecule type" value="Genomic_DNA"/>
</dbReference>
<dbReference type="Proteomes" id="UP000707206">
    <property type="component" value="Unassembled WGS sequence"/>
</dbReference>
<evidence type="ECO:0000313" key="6">
    <source>
        <dbReference type="Proteomes" id="UP000707206"/>
    </source>
</evidence>
<feature type="repeat" description="ANK" evidence="3">
    <location>
        <begin position="107"/>
        <end position="139"/>
    </location>
</feature>
<name>A0A967ATY9_9FLAO</name>
<gene>
    <name evidence="5" type="ORF">FK220_011470</name>
</gene>
<proteinExistence type="predicted"/>
<dbReference type="PROSITE" id="PS51257">
    <property type="entry name" value="PROKAR_LIPOPROTEIN"/>
    <property type="match status" value="1"/>
</dbReference>
<dbReference type="SUPFAM" id="SSF48403">
    <property type="entry name" value="Ankyrin repeat"/>
    <property type="match status" value="1"/>
</dbReference>
<reference evidence="5" key="2">
    <citation type="submission" date="2020-03" db="EMBL/GenBank/DDBJ databases">
        <title>Flavobacteriaceae bacterium strain TP-CH-4, a member of the family Flavobacteriaceae isolated from a deep-sea seamount.</title>
        <authorList>
            <person name="Zhang D.-C."/>
        </authorList>
    </citation>
    <scope>NUCLEOTIDE SEQUENCE</scope>
    <source>
        <strain evidence="5">TP-CH-4</strain>
    </source>
</reference>
<sequence>MKTVKLNSFKAFCKLLLIGILSSGCAQSNHSPKDKAAIAAPSMDIHTAVLSGDLEVVKQHIAAGTDINEKEPFNASTPLISAAVFGKTEIVKTLLDAGADMSLKNNDGSTALHTAAFFCRVEIVQLLIDAEADKTLVNNYGATPREIVVGPFSEVKPIYEMLQQQLAPLGLQLDMDELEKTRPTIAMMLQ</sequence>
<evidence type="ECO:0000256" key="3">
    <source>
        <dbReference type="PROSITE-ProRule" id="PRU00023"/>
    </source>
</evidence>
<keyword evidence="1" id="KW-0677">Repeat</keyword>
<feature type="chain" id="PRO_5037616087" evidence="4">
    <location>
        <begin position="27"/>
        <end position="190"/>
    </location>
</feature>
<accession>A0A967ATY9</accession>
<dbReference type="RefSeq" id="WP_152574469.1">
    <property type="nucleotide sequence ID" value="NZ_VIKU02000003.1"/>
</dbReference>
<dbReference type="GO" id="GO:0085020">
    <property type="term" value="P:protein K6-linked ubiquitination"/>
    <property type="evidence" value="ECO:0007669"/>
    <property type="project" value="TreeGrafter"/>
</dbReference>
<reference evidence="5" key="1">
    <citation type="submission" date="2019-07" db="EMBL/GenBank/DDBJ databases">
        <authorList>
            <person name="De-Chao Zhang Q."/>
        </authorList>
    </citation>
    <scope>NUCLEOTIDE SEQUENCE</scope>
    <source>
        <strain evidence="5">TP-CH-4</strain>
    </source>
</reference>
<dbReference type="GO" id="GO:0004842">
    <property type="term" value="F:ubiquitin-protein transferase activity"/>
    <property type="evidence" value="ECO:0007669"/>
    <property type="project" value="TreeGrafter"/>
</dbReference>
<comment type="caution">
    <text evidence="5">The sequence shown here is derived from an EMBL/GenBank/DDBJ whole genome shotgun (WGS) entry which is preliminary data.</text>
</comment>
<evidence type="ECO:0000313" key="5">
    <source>
        <dbReference type="EMBL" id="NHF59964.1"/>
    </source>
</evidence>
<dbReference type="PANTHER" id="PTHR24171">
    <property type="entry name" value="ANKYRIN REPEAT DOMAIN-CONTAINING PROTEIN 39-RELATED"/>
    <property type="match status" value="1"/>
</dbReference>
<evidence type="ECO:0000256" key="2">
    <source>
        <dbReference type="ARBA" id="ARBA00023043"/>
    </source>
</evidence>
<evidence type="ECO:0000256" key="1">
    <source>
        <dbReference type="ARBA" id="ARBA00022737"/>
    </source>
</evidence>
<dbReference type="PROSITE" id="PS50088">
    <property type="entry name" value="ANK_REPEAT"/>
    <property type="match status" value="2"/>
</dbReference>
<organism evidence="5 6">
    <name type="scientific">Pelagihabitans pacificus</name>
    <dbReference type="NCBI Taxonomy" id="2696054"/>
    <lineage>
        <taxon>Bacteria</taxon>
        <taxon>Pseudomonadati</taxon>
        <taxon>Bacteroidota</taxon>
        <taxon>Flavobacteriia</taxon>
        <taxon>Flavobacteriales</taxon>
        <taxon>Flavobacteriaceae</taxon>
        <taxon>Pelagihabitans</taxon>
    </lineage>
</organism>
<dbReference type="Pfam" id="PF12796">
    <property type="entry name" value="Ank_2"/>
    <property type="match status" value="1"/>
</dbReference>